<proteinExistence type="predicted"/>
<evidence type="ECO:0000313" key="2">
    <source>
        <dbReference type="EMBL" id="KAJ1127947.1"/>
    </source>
</evidence>
<name>A0AAV7PI13_PLEWA</name>
<comment type="caution">
    <text evidence="2">The sequence shown here is derived from an EMBL/GenBank/DDBJ whole genome shotgun (WGS) entry which is preliminary data.</text>
</comment>
<accession>A0AAV7PI13</accession>
<dbReference type="AlphaFoldDB" id="A0AAV7PI13"/>
<organism evidence="2 3">
    <name type="scientific">Pleurodeles waltl</name>
    <name type="common">Iberian ribbed newt</name>
    <dbReference type="NCBI Taxonomy" id="8319"/>
    <lineage>
        <taxon>Eukaryota</taxon>
        <taxon>Metazoa</taxon>
        <taxon>Chordata</taxon>
        <taxon>Craniata</taxon>
        <taxon>Vertebrata</taxon>
        <taxon>Euteleostomi</taxon>
        <taxon>Amphibia</taxon>
        <taxon>Batrachia</taxon>
        <taxon>Caudata</taxon>
        <taxon>Salamandroidea</taxon>
        <taxon>Salamandridae</taxon>
        <taxon>Pleurodelinae</taxon>
        <taxon>Pleurodeles</taxon>
    </lineage>
</organism>
<reference evidence="2" key="1">
    <citation type="journal article" date="2022" name="bioRxiv">
        <title>Sequencing and chromosome-scale assembly of the giantPleurodeles waltlgenome.</title>
        <authorList>
            <person name="Brown T."/>
            <person name="Elewa A."/>
            <person name="Iarovenko S."/>
            <person name="Subramanian E."/>
            <person name="Araus A.J."/>
            <person name="Petzold A."/>
            <person name="Susuki M."/>
            <person name="Suzuki K.-i.T."/>
            <person name="Hayashi T."/>
            <person name="Toyoda A."/>
            <person name="Oliveira C."/>
            <person name="Osipova E."/>
            <person name="Leigh N.D."/>
            <person name="Simon A."/>
            <person name="Yun M.H."/>
        </authorList>
    </citation>
    <scope>NUCLEOTIDE SEQUENCE</scope>
    <source>
        <strain evidence="2">20211129_DDA</strain>
        <tissue evidence="2">Liver</tissue>
    </source>
</reference>
<feature type="region of interest" description="Disordered" evidence="1">
    <location>
        <begin position="1"/>
        <end position="58"/>
    </location>
</feature>
<dbReference type="EMBL" id="JANPWB010000011">
    <property type="protein sequence ID" value="KAJ1127947.1"/>
    <property type="molecule type" value="Genomic_DNA"/>
</dbReference>
<gene>
    <name evidence="2" type="ORF">NDU88_006340</name>
</gene>
<feature type="compositionally biased region" description="Polar residues" evidence="1">
    <location>
        <begin position="31"/>
        <end position="41"/>
    </location>
</feature>
<evidence type="ECO:0000256" key="1">
    <source>
        <dbReference type="SAM" id="MobiDB-lite"/>
    </source>
</evidence>
<sequence>MTPEGRRKRESGGKACNQPTPQGPNPHGRQAKNQTKKSSQPRIRAGRPSRPAQGAHHTVQGLTFSKQVLLVAPPLKNPSAIAEIDIPSICSHTGYHGPGDNCWTVLTELQRKYLE</sequence>
<keyword evidence="3" id="KW-1185">Reference proteome</keyword>
<evidence type="ECO:0000313" key="3">
    <source>
        <dbReference type="Proteomes" id="UP001066276"/>
    </source>
</evidence>
<feature type="compositionally biased region" description="Basic and acidic residues" evidence="1">
    <location>
        <begin position="1"/>
        <end position="12"/>
    </location>
</feature>
<protein>
    <submittedName>
        <fullName evidence="2">Uncharacterized protein</fullName>
    </submittedName>
</protein>
<dbReference type="Proteomes" id="UP001066276">
    <property type="component" value="Chromosome 7"/>
</dbReference>